<protein>
    <submittedName>
        <fullName evidence="1">Uncharacterized protein</fullName>
    </submittedName>
</protein>
<organism evidence="1 2">
    <name type="scientific">Rhizoctonia solani 123E</name>
    <dbReference type="NCBI Taxonomy" id="1423351"/>
    <lineage>
        <taxon>Eukaryota</taxon>
        <taxon>Fungi</taxon>
        <taxon>Dikarya</taxon>
        <taxon>Basidiomycota</taxon>
        <taxon>Agaricomycotina</taxon>
        <taxon>Agaricomycetes</taxon>
        <taxon>Cantharellales</taxon>
        <taxon>Ceratobasidiaceae</taxon>
        <taxon>Rhizoctonia</taxon>
    </lineage>
</organism>
<dbReference type="EMBL" id="AZST01000153">
    <property type="protein sequence ID" value="KEP51644.1"/>
    <property type="molecule type" value="Genomic_DNA"/>
</dbReference>
<accession>A0A074RXG9</accession>
<gene>
    <name evidence="1" type="ORF">V565_058110</name>
</gene>
<proteinExistence type="predicted"/>
<sequence>MTDSDQVHPLWGPPLDQYIHSYGIDSVQKRANWDVRAELEHRNRGRKAISQICGLASGKKDLEKEVAERVSLSMLRSIMDLTLSPGTFVELGYPDLVGGCIKLMTSVKISEKNAAFKYEYGFLCFRILTVALGVCMLQRARRFDMALARMRAEPETELLLVFSMEVSWLVRTLLTDDQGKKHCDWMLALYVADPPYGPPQKPFTDAYNPIALLTIMYLDLKNFSKAFASTYSPGLSLVFCLLWRFSIIRVDPVVTGLEKFLKPLFCELYFRYCLVAPGCELGALVKMYSHDVEWWGSAGTGLVDQENSREKIIAYNRRLFPADTRWFSRPPVSLIPVLLWFLLSRIPNGVEDLFPQLFSATIGCLWEGRIRKVYSDEHFLTIARDTLRYLRQV</sequence>
<reference evidence="1 2" key="1">
    <citation type="submission" date="2013-12" db="EMBL/GenBank/DDBJ databases">
        <authorList>
            <person name="Cubeta M."/>
            <person name="Pakala S."/>
            <person name="Fedorova N."/>
            <person name="Thomas E."/>
            <person name="Dean R."/>
            <person name="Jabaji S."/>
            <person name="Neate S."/>
            <person name="Toda T."/>
            <person name="Tavantzis S."/>
            <person name="Vilgalys R."/>
            <person name="Bharathan N."/>
            <person name="Pakala S."/>
            <person name="Losada L.S."/>
            <person name="Zafar N."/>
            <person name="Nierman W."/>
        </authorList>
    </citation>
    <scope>NUCLEOTIDE SEQUENCE [LARGE SCALE GENOMIC DNA]</scope>
    <source>
        <strain evidence="1 2">123E</strain>
    </source>
</reference>
<name>A0A074RXG9_9AGAM</name>
<dbReference type="HOGENOM" id="CLU_032504_0_0_1"/>
<dbReference type="OrthoDB" id="3233357at2759"/>
<evidence type="ECO:0000313" key="1">
    <source>
        <dbReference type="EMBL" id="KEP51644.1"/>
    </source>
</evidence>
<evidence type="ECO:0000313" key="2">
    <source>
        <dbReference type="Proteomes" id="UP000027456"/>
    </source>
</evidence>
<comment type="caution">
    <text evidence="1">The sequence shown here is derived from an EMBL/GenBank/DDBJ whole genome shotgun (WGS) entry which is preliminary data.</text>
</comment>
<dbReference type="Proteomes" id="UP000027456">
    <property type="component" value="Unassembled WGS sequence"/>
</dbReference>
<dbReference type="AlphaFoldDB" id="A0A074RXG9"/>
<keyword evidence="2" id="KW-1185">Reference proteome</keyword>